<evidence type="ECO:0000256" key="1">
    <source>
        <dbReference type="SAM" id="MobiDB-lite"/>
    </source>
</evidence>
<reference evidence="2" key="1">
    <citation type="submission" date="2023-08" db="EMBL/GenBank/DDBJ databases">
        <title>Increased levels of nutrients transform a symbiont into a lethal pathobiont.</title>
        <authorList>
            <person name="Lachnit T."/>
            <person name="Ulrich L."/>
            <person name="Willmer F.M."/>
            <person name="Hasenbein T."/>
            <person name="Steiner L.X."/>
            <person name="Wolters M."/>
            <person name="Herbst E.M."/>
            <person name="Deines P."/>
        </authorList>
    </citation>
    <scope>NUCLEOTIDE SEQUENCE</scope>
    <source>
        <strain evidence="2">T3</strain>
    </source>
</reference>
<dbReference type="RefSeq" id="WP_350447655.1">
    <property type="nucleotide sequence ID" value="NZ_CP158373.1"/>
</dbReference>
<gene>
    <name evidence="2" type="ORF">ABS648_03950</name>
</gene>
<dbReference type="EMBL" id="CP158373">
    <property type="protein sequence ID" value="XBY64925.1"/>
    <property type="molecule type" value="Genomic_DNA"/>
</dbReference>
<feature type="region of interest" description="Disordered" evidence="1">
    <location>
        <begin position="496"/>
        <end position="516"/>
    </location>
</feature>
<name>A0AAU7Y5G2_9PSED</name>
<proteinExistence type="predicted"/>
<dbReference type="AlphaFoldDB" id="A0AAU7Y5G2"/>
<evidence type="ECO:0000313" key="2">
    <source>
        <dbReference type="EMBL" id="XBY64925.1"/>
    </source>
</evidence>
<accession>A0AAU7Y5G2</accession>
<organism evidence="2">
    <name type="scientific">Pseudomonas solani</name>
    <dbReference type="NCBI Taxonomy" id="2731552"/>
    <lineage>
        <taxon>Bacteria</taxon>
        <taxon>Pseudomonadati</taxon>
        <taxon>Pseudomonadota</taxon>
        <taxon>Gammaproteobacteria</taxon>
        <taxon>Pseudomonadales</taxon>
        <taxon>Pseudomonadaceae</taxon>
        <taxon>Pseudomonas</taxon>
    </lineage>
</organism>
<protein>
    <submittedName>
        <fullName evidence="2">Uncharacterized protein</fullName>
    </submittedName>
</protein>
<sequence length="516" mass="59027">MSSSERPGVFDISDAEGVNDSERLLMRLCRKSFLSLWAHANLHTDQDMHNGKGSAKEFADVMVVFGDDIVIFSDKHITYQSETDTTVAWKRWYKRAVISSAKQLYGAKSWLERFPHRVFLDSKCTRPLPVQIPDISKIRFHLVAVTRGSAEACAKHFSGSVGSHMIQTGLDHNAYAELPFTTGPLDPSKEFVHVFDEISLEVLMHEMSTIKDFVEYLGARKAFLLNPNTTITSAGEEQLIASYLMHTDENEHAFHPSTESVPHHISFDETLYPELLSRPEYREMHAQNVISGFWDALIEKFITVGDPTISDLGANQENHETELALRLMASETRFMRRELSRHFFEMMELAKAGQYVRRARTLTTQQAPDLLYIFLACPKFAEQSYVDYRQYRSRLLLSYAQCAKLKLTGAKTIIALGFDHPLKDYQGGSEDVCVYIRDEYTEEERAEVERLRSELGIYADSSTPTESRSYQFPALEDRQTGVAVVVRQTANKRKQLIVKKSKNKKQKQARRANRKK</sequence>